<organism evidence="9 10">
    <name type="scientific">Enterobius vermicularis</name>
    <name type="common">Human pinworm</name>
    <dbReference type="NCBI Taxonomy" id="51028"/>
    <lineage>
        <taxon>Eukaryota</taxon>
        <taxon>Metazoa</taxon>
        <taxon>Ecdysozoa</taxon>
        <taxon>Nematoda</taxon>
        <taxon>Chromadorea</taxon>
        <taxon>Rhabditida</taxon>
        <taxon>Spirurina</taxon>
        <taxon>Oxyuridomorpha</taxon>
        <taxon>Oxyuroidea</taxon>
        <taxon>Oxyuridae</taxon>
        <taxon>Enterobius</taxon>
    </lineage>
</organism>
<dbReference type="InterPro" id="IPR013261">
    <property type="entry name" value="Tim21"/>
</dbReference>
<evidence type="ECO:0000256" key="8">
    <source>
        <dbReference type="RuleBase" id="RU367142"/>
    </source>
</evidence>
<dbReference type="InterPro" id="IPR038552">
    <property type="entry name" value="Tim21_IMS_sf"/>
</dbReference>
<feature type="transmembrane region" description="Helical" evidence="8">
    <location>
        <begin position="52"/>
        <end position="73"/>
    </location>
</feature>
<evidence type="ECO:0000256" key="2">
    <source>
        <dbReference type="ARBA" id="ARBA00010867"/>
    </source>
</evidence>
<dbReference type="Proteomes" id="UP000274131">
    <property type="component" value="Unassembled WGS sequence"/>
</dbReference>
<keyword evidence="3 8" id="KW-0812">Transmembrane</keyword>
<dbReference type="Gene3D" id="3.10.450.320">
    <property type="entry name" value="Mitochondrial import inner membrane translocase subunit Tim21"/>
    <property type="match status" value="1"/>
</dbReference>
<evidence type="ECO:0000313" key="10">
    <source>
        <dbReference type="Proteomes" id="UP000274131"/>
    </source>
</evidence>
<keyword evidence="7 8" id="KW-0472">Membrane</keyword>
<comment type="similarity">
    <text evidence="2 8">Belongs to the TIM21 family.</text>
</comment>
<keyword evidence="10" id="KW-1185">Reference proteome</keyword>
<evidence type="ECO:0000256" key="7">
    <source>
        <dbReference type="ARBA" id="ARBA00023136"/>
    </source>
</evidence>
<accession>A0A3P6IHM4</accession>
<evidence type="ECO:0000256" key="5">
    <source>
        <dbReference type="ARBA" id="ARBA00022989"/>
    </source>
</evidence>
<dbReference type="EMBL" id="UXUI01007197">
    <property type="protein sequence ID" value="VDD86179.1"/>
    <property type="molecule type" value="Genomic_DNA"/>
</dbReference>
<name>A0A3P6IHM4_ENTVE</name>
<keyword evidence="6 8" id="KW-0496">Mitochondrion</keyword>
<dbReference type="OrthoDB" id="436405at2759"/>
<keyword evidence="8" id="KW-0811">Translocation</keyword>
<sequence>MRSFSRLVGTCFTRQSLIFQCSFVLQRRFQQFLTLCKDYRKLFAVVQKAENTFFYVVLAASVGALGLLGYVLFEQFFSYESPQKVFSTALSMIRADERCQELFGSSIAGYGEESARGRRRFLAHQKYEKDGRQRIRVVFHLKGSKARGIAQAEMEKEDSWQWRFLLVQTQSPSSETHVLIDNREPA</sequence>
<proteinExistence type="inferred from homology"/>
<evidence type="ECO:0000256" key="6">
    <source>
        <dbReference type="ARBA" id="ARBA00023128"/>
    </source>
</evidence>
<keyword evidence="8" id="KW-0653">Protein transport</keyword>
<evidence type="ECO:0000256" key="3">
    <source>
        <dbReference type="ARBA" id="ARBA00022692"/>
    </source>
</evidence>
<comment type="subcellular location">
    <subcellularLocation>
        <location evidence="8">Mitochondrion inner membrane</location>
        <topology evidence="8">Single-pass membrane protein</topology>
    </subcellularLocation>
    <subcellularLocation>
        <location evidence="1">Mitochondrion membrane</location>
        <topology evidence="1">Single-pass membrane protein</topology>
    </subcellularLocation>
</comment>
<dbReference type="AlphaFoldDB" id="A0A3P6IHM4"/>
<dbReference type="Pfam" id="PF08294">
    <property type="entry name" value="TIM21"/>
    <property type="match status" value="1"/>
</dbReference>
<keyword evidence="8" id="KW-0999">Mitochondrion inner membrane</keyword>
<evidence type="ECO:0000256" key="1">
    <source>
        <dbReference type="ARBA" id="ARBA00004304"/>
    </source>
</evidence>
<comment type="subunit">
    <text evidence="8">Component of the TIM23 complex.</text>
</comment>
<protein>
    <recommendedName>
        <fullName evidence="8">Mitochondrial import inner membrane translocase subunit Tim21</fullName>
    </recommendedName>
</protein>
<comment type="function">
    <text evidence="8">Essential component of the TIM23 complex, a complex that mediates the translocation of transit peptide-containing proteins across the mitochondrial inner membrane.</text>
</comment>
<dbReference type="GO" id="GO:0005744">
    <property type="term" value="C:TIM23 mitochondrial import inner membrane translocase complex"/>
    <property type="evidence" value="ECO:0007669"/>
    <property type="project" value="UniProtKB-UniRule"/>
</dbReference>
<dbReference type="PANTHER" id="PTHR13032:SF6">
    <property type="entry name" value="MITOCHONDRIAL IMPORT INNER MEMBRANE TRANSLOCASE SUBUNIT TIM21"/>
    <property type="match status" value="1"/>
</dbReference>
<evidence type="ECO:0000313" key="9">
    <source>
        <dbReference type="EMBL" id="VDD86179.1"/>
    </source>
</evidence>
<dbReference type="GO" id="GO:0030150">
    <property type="term" value="P:protein import into mitochondrial matrix"/>
    <property type="evidence" value="ECO:0007669"/>
    <property type="project" value="UniProtKB-UniRule"/>
</dbReference>
<keyword evidence="8" id="KW-0813">Transport</keyword>
<evidence type="ECO:0000256" key="4">
    <source>
        <dbReference type="ARBA" id="ARBA00022946"/>
    </source>
</evidence>
<keyword evidence="5 8" id="KW-1133">Transmembrane helix</keyword>
<gene>
    <name evidence="9" type="ORF">EVEC_LOCUS1322</name>
</gene>
<reference evidence="9 10" key="1">
    <citation type="submission" date="2018-10" db="EMBL/GenBank/DDBJ databases">
        <authorList>
            <consortium name="Pathogen Informatics"/>
        </authorList>
    </citation>
    <scope>NUCLEOTIDE SEQUENCE [LARGE SCALE GENOMIC DNA]</scope>
</reference>
<dbReference type="PANTHER" id="PTHR13032">
    <property type="entry name" value="MITOCHONDRIAL IMPORT INNER MEMBRANE TRANSLOCASE SUBUNIT TIM21"/>
    <property type="match status" value="1"/>
</dbReference>
<keyword evidence="4" id="KW-0809">Transit peptide</keyword>
<dbReference type="STRING" id="51028.A0A3P6IHM4"/>